<feature type="domain" description="DDE Tnp4" evidence="10">
    <location>
        <begin position="307"/>
        <end position="469"/>
    </location>
</feature>
<feature type="domain" description="Myb/SANT-like" evidence="9">
    <location>
        <begin position="22"/>
        <end position="114"/>
    </location>
</feature>
<reference evidence="11 12" key="1">
    <citation type="submission" date="2017-09" db="EMBL/GenBank/DDBJ databases">
        <authorList>
            <consortium name="International Durum Wheat Genome Sequencing Consortium (IDWGSC)"/>
            <person name="Milanesi L."/>
        </authorList>
    </citation>
    <scope>NUCLEOTIDE SEQUENCE [LARGE SCALE GENOMIC DNA]</scope>
    <source>
        <strain evidence="12">cv. Svevo</strain>
    </source>
</reference>
<feature type="compositionally biased region" description="Basic and acidic residues" evidence="8">
    <location>
        <begin position="211"/>
        <end position="221"/>
    </location>
</feature>
<keyword evidence="7" id="KW-0539">Nucleus</keyword>
<comment type="cofactor">
    <cofactor evidence="1">
        <name>a divalent metal cation</name>
        <dbReference type="ChEBI" id="CHEBI:60240"/>
    </cofactor>
</comment>
<dbReference type="AlphaFoldDB" id="A0A9R0VZA1"/>
<dbReference type="GO" id="GO:0005634">
    <property type="term" value="C:nucleus"/>
    <property type="evidence" value="ECO:0007669"/>
    <property type="project" value="UniProtKB-SubCell"/>
</dbReference>
<dbReference type="Proteomes" id="UP000324705">
    <property type="component" value="Chromosome 4A"/>
</dbReference>
<gene>
    <name evidence="11" type="ORF">TRITD_4Av1G151220</name>
</gene>
<name>A0A9R0VZA1_TRITD</name>
<evidence type="ECO:0000256" key="1">
    <source>
        <dbReference type="ARBA" id="ARBA00001968"/>
    </source>
</evidence>
<dbReference type="Gramene" id="TRITD4Av1G151220.1">
    <property type="protein sequence ID" value="TRITD4Av1G151220.1"/>
    <property type="gene ID" value="TRITD4Av1G151220"/>
</dbReference>
<dbReference type="Pfam" id="PF12776">
    <property type="entry name" value="Myb_DNA-bind_3"/>
    <property type="match status" value="1"/>
</dbReference>
<evidence type="ECO:0000259" key="10">
    <source>
        <dbReference type="Pfam" id="PF13359"/>
    </source>
</evidence>
<dbReference type="InterPro" id="IPR024752">
    <property type="entry name" value="Myb/SANT-like_dom"/>
</dbReference>
<feature type="compositionally biased region" description="Polar residues" evidence="8">
    <location>
        <begin position="183"/>
        <end position="197"/>
    </location>
</feature>
<evidence type="ECO:0000256" key="3">
    <source>
        <dbReference type="ARBA" id="ARBA00006958"/>
    </source>
</evidence>
<dbReference type="InterPro" id="IPR027806">
    <property type="entry name" value="HARBI1_dom"/>
</dbReference>
<evidence type="ECO:0008006" key="13">
    <source>
        <dbReference type="Google" id="ProtNLM"/>
    </source>
</evidence>
<dbReference type="InterPro" id="IPR045249">
    <property type="entry name" value="HARBI1-like"/>
</dbReference>
<protein>
    <recommendedName>
        <fullName evidence="13">Myb/SANT-like domain-containing protein</fullName>
    </recommendedName>
</protein>
<evidence type="ECO:0000256" key="6">
    <source>
        <dbReference type="ARBA" id="ARBA00022801"/>
    </source>
</evidence>
<evidence type="ECO:0000256" key="8">
    <source>
        <dbReference type="SAM" id="MobiDB-lite"/>
    </source>
</evidence>
<organism evidence="11 12">
    <name type="scientific">Triticum turgidum subsp. durum</name>
    <name type="common">Durum wheat</name>
    <name type="synonym">Triticum durum</name>
    <dbReference type="NCBI Taxonomy" id="4567"/>
    <lineage>
        <taxon>Eukaryota</taxon>
        <taxon>Viridiplantae</taxon>
        <taxon>Streptophyta</taxon>
        <taxon>Embryophyta</taxon>
        <taxon>Tracheophyta</taxon>
        <taxon>Spermatophyta</taxon>
        <taxon>Magnoliopsida</taxon>
        <taxon>Liliopsida</taxon>
        <taxon>Poales</taxon>
        <taxon>Poaceae</taxon>
        <taxon>BOP clade</taxon>
        <taxon>Pooideae</taxon>
        <taxon>Triticodae</taxon>
        <taxon>Triticeae</taxon>
        <taxon>Triticinae</taxon>
        <taxon>Triticum</taxon>
    </lineage>
</organism>
<evidence type="ECO:0000256" key="2">
    <source>
        <dbReference type="ARBA" id="ARBA00004123"/>
    </source>
</evidence>
<evidence type="ECO:0000256" key="4">
    <source>
        <dbReference type="ARBA" id="ARBA00022722"/>
    </source>
</evidence>
<feature type="region of interest" description="Disordered" evidence="8">
    <location>
        <begin position="179"/>
        <end position="221"/>
    </location>
</feature>
<evidence type="ECO:0000256" key="7">
    <source>
        <dbReference type="ARBA" id="ARBA00023242"/>
    </source>
</evidence>
<evidence type="ECO:0000256" key="5">
    <source>
        <dbReference type="ARBA" id="ARBA00022723"/>
    </source>
</evidence>
<dbReference type="PANTHER" id="PTHR22930:SF259">
    <property type="entry name" value="OS08G0106900 PROTEIN"/>
    <property type="match status" value="1"/>
</dbReference>
<dbReference type="OMA" id="MEHESTR"/>
<dbReference type="PANTHER" id="PTHR22930">
    <property type="match status" value="1"/>
</dbReference>
<comment type="similarity">
    <text evidence="3">Belongs to the HARBI1 family.</text>
</comment>
<dbReference type="Pfam" id="PF13359">
    <property type="entry name" value="DDE_Tnp_4"/>
    <property type="match status" value="1"/>
</dbReference>
<dbReference type="EMBL" id="LT934117">
    <property type="protein sequence ID" value="VAH93022.1"/>
    <property type="molecule type" value="Genomic_DNA"/>
</dbReference>
<keyword evidence="6" id="KW-0378">Hydrolase</keyword>
<dbReference type="GO" id="GO:0016787">
    <property type="term" value="F:hydrolase activity"/>
    <property type="evidence" value="ECO:0007669"/>
    <property type="project" value="UniProtKB-KW"/>
</dbReference>
<evidence type="ECO:0000313" key="12">
    <source>
        <dbReference type="Proteomes" id="UP000324705"/>
    </source>
</evidence>
<keyword evidence="4" id="KW-0540">Nuclease</keyword>
<comment type="subcellular location">
    <subcellularLocation>
        <location evidence="2">Nucleus</location>
    </subcellularLocation>
</comment>
<proteinExistence type="inferred from homology"/>
<dbReference type="GO" id="GO:0004518">
    <property type="term" value="F:nuclease activity"/>
    <property type="evidence" value="ECO:0007669"/>
    <property type="project" value="UniProtKB-KW"/>
</dbReference>
<dbReference type="GO" id="GO:0046872">
    <property type="term" value="F:metal ion binding"/>
    <property type="evidence" value="ECO:0007669"/>
    <property type="project" value="UniProtKB-KW"/>
</dbReference>
<keyword evidence="5" id="KW-0479">Metal-binding</keyword>
<keyword evidence="12" id="KW-1185">Reference proteome</keyword>
<evidence type="ECO:0000259" key="9">
    <source>
        <dbReference type="Pfam" id="PF12776"/>
    </source>
</evidence>
<sequence length="538" mass="60934">MDDEKDKIIRKENTDKAKRHVWKSSEDKILLNILKDQSLQGGKEGTGYTKKAWRDILGQFNDSRVEKLELQQLKNRHKYYRSCYSTMDRLLKLTGFGWDDDDKMIKASEEIWEELIKKDKSLQEYRDKVWPSWVDLQAICATSTASGAGAVSSKGKDAACTSKSSQIDLNMDVEVHEIDSDENNTSPGVFMKKSTTIEQEKKKSTGSGSKETGRGQKRTADDAISAIDRLADASLSIAEAKKTVAQQNEAYSVKSCMAILNSMSNLDPKEKLKAVKAFTDDPSNQVPSKILGDARFYPYFKNCLGAIDGTHIEAKIRLDKQTPYRNRHGCPSQNVMAAVSFDMTFSYVAAGWEGSASDQAVLRWAVTSGGLVVPEGKFYLVDSGYENTPKFIAPYRGDRYHIASFRGCNRRYTGEKDLFNHVHAQLRNIVERTFGVLKARFPILSRKGGIPYPYRTQVKIVMACCIIHNFIRKVNEPDELFELYEHGETQENVNYGDQQVRGQAREDDRVAGERVRAGIAQQLWTNHQRRVNRQQQDD</sequence>
<accession>A0A9R0VZA1</accession>
<evidence type="ECO:0000313" key="11">
    <source>
        <dbReference type="EMBL" id="VAH93022.1"/>
    </source>
</evidence>